<dbReference type="FunFam" id="2.60.40.10:FF:000930">
    <property type="entry name" value="immunoglobulin superfamily DCC subclass member 3"/>
    <property type="match status" value="1"/>
</dbReference>
<dbReference type="GeneTree" id="ENSGT00940000155943"/>
<feature type="domain" description="Ig-like" evidence="11">
    <location>
        <begin position="303"/>
        <end position="363"/>
    </location>
</feature>
<dbReference type="Ensembl" id="ENSCLMT00005050547.1">
    <property type="protein sequence ID" value="ENSCLMP00005048897.1"/>
    <property type="gene ID" value="ENSCLMG00005022321.1"/>
</dbReference>
<evidence type="ECO:0000259" key="11">
    <source>
        <dbReference type="PROSITE" id="PS50835"/>
    </source>
</evidence>
<keyword evidence="9" id="KW-0325">Glycoprotein</keyword>
<sequence length="363" mass="40212">MLFFSLSTGVLCFSELFFIKEPHDVTVMRREAVILDCQAHGESPIDVRWLKNGVKVVENERVYHLSNGSLYISEVESRRGDKSDEGLYQCLAQNTYGAILSQKARIYTFAIQPMSIVVTEGSVARFSCKISAHPPSIITWDFNRVTLPLATERITVLPSGVLQIHGVQREDAGNYRCISTNIASRRRSTEATLTVTPGVASKHSIVIETRPRIIAGPQNISVSLHQSAILECMATGNPRPIISWSRADSKSIDVYNTKVLGNGNLIITDIKPQHGGVYMCRATTPGTRNYTVASANITVLAPPSLVEWPESLTRPRAGTARFVCQAVGVPTPQITWLKNGEKVHSNGRIKMYNRYNNKPFLDK</sequence>
<dbReference type="SUPFAM" id="SSF48726">
    <property type="entry name" value="Immunoglobulin"/>
    <property type="match status" value="4"/>
</dbReference>
<dbReference type="GO" id="GO:0098609">
    <property type="term" value="P:cell-cell adhesion"/>
    <property type="evidence" value="ECO:0007669"/>
    <property type="project" value="TreeGrafter"/>
</dbReference>
<keyword evidence="4" id="KW-0732">Signal</keyword>
<dbReference type="PIRSF" id="PIRSF000615">
    <property type="entry name" value="TyrPK_CSF1-R"/>
    <property type="match status" value="1"/>
</dbReference>
<dbReference type="AlphaFoldDB" id="A0A8C3AZB2"/>
<dbReference type="Pfam" id="PF07679">
    <property type="entry name" value="I-set"/>
    <property type="match status" value="3"/>
</dbReference>
<protein>
    <submittedName>
        <fullName evidence="12">Protogenin</fullName>
    </submittedName>
</protein>
<dbReference type="SMART" id="SM00408">
    <property type="entry name" value="IGc2"/>
    <property type="match status" value="3"/>
</dbReference>
<feature type="domain" description="Ig-like" evidence="11">
    <location>
        <begin position="104"/>
        <end position="194"/>
    </location>
</feature>
<evidence type="ECO:0000256" key="1">
    <source>
        <dbReference type="ARBA" id="ARBA00002140"/>
    </source>
</evidence>
<keyword evidence="3" id="KW-0812">Transmembrane</keyword>
<dbReference type="FunFam" id="2.60.40.10:FF:000600">
    <property type="entry name" value="Contactin 2"/>
    <property type="match status" value="1"/>
</dbReference>
<feature type="domain" description="Ig-like" evidence="11">
    <location>
        <begin position="211"/>
        <end position="298"/>
    </location>
</feature>
<dbReference type="InterPro" id="IPR007110">
    <property type="entry name" value="Ig-like_dom"/>
</dbReference>
<keyword evidence="7" id="KW-0472">Membrane</keyword>
<dbReference type="FunFam" id="2.60.40.10:FF:000577">
    <property type="entry name" value="immunoglobulin superfamily DCC subclass member 3"/>
    <property type="match status" value="1"/>
</dbReference>
<dbReference type="PROSITE" id="PS50835">
    <property type="entry name" value="IG_LIKE"/>
    <property type="match status" value="4"/>
</dbReference>
<organism evidence="12 13">
    <name type="scientific">Cyclopterus lumpus</name>
    <name type="common">Lumpsucker</name>
    <dbReference type="NCBI Taxonomy" id="8103"/>
    <lineage>
        <taxon>Eukaryota</taxon>
        <taxon>Metazoa</taxon>
        <taxon>Chordata</taxon>
        <taxon>Craniata</taxon>
        <taxon>Vertebrata</taxon>
        <taxon>Euteleostomi</taxon>
        <taxon>Actinopterygii</taxon>
        <taxon>Neopterygii</taxon>
        <taxon>Teleostei</taxon>
        <taxon>Neoteleostei</taxon>
        <taxon>Acanthomorphata</taxon>
        <taxon>Eupercaria</taxon>
        <taxon>Perciformes</taxon>
        <taxon>Cottioidei</taxon>
        <taxon>Cottales</taxon>
        <taxon>Cyclopteridae</taxon>
        <taxon>Cyclopterus</taxon>
    </lineage>
</organism>
<evidence type="ECO:0000256" key="6">
    <source>
        <dbReference type="ARBA" id="ARBA00022989"/>
    </source>
</evidence>
<proteinExistence type="predicted"/>
<accession>A0A8C3AZB2</accession>
<evidence type="ECO:0000256" key="7">
    <source>
        <dbReference type="ARBA" id="ARBA00023136"/>
    </source>
</evidence>
<keyword evidence="5" id="KW-0677">Repeat</keyword>
<dbReference type="InterPro" id="IPR003599">
    <property type="entry name" value="Ig_sub"/>
</dbReference>
<dbReference type="InterPro" id="IPR003598">
    <property type="entry name" value="Ig_sub2"/>
</dbReference>
<dbReference type="Pfam" id="PF13927">
    <property type="entry name" value="Ig_3"/>
    <property type="match status" value="1"/>
</dbReference>
<feature type="domain" description="Ig-like" evidence="11">
    <location>
        <begin position="14"/>
        <end position="101"/>
    </location>
</feature>
<keyword evidence="13" id="KW-1185">Reference proteome</keyword>
<dbReference type="SMART" id="SM00409">
    <property type="entry name" value="IG"/>
    <property type="match status" value="3"/>
</dbReference>
<keyword evidence="6" id="KW-1133">Transmembrane helix</keyword>
<evidence type="ECO:0000256" key="2">
    <source>
        <dbReference type="ARBA" id="ARBA00004167"/>
    </source>
</evidence>
<evidence type="ECO:0000256" key="10">
    <source>
        <dbReference type="ARBA" id="ARBA00023319"/>
    </source>
</evidence>
<reference evidence="12" key="2">
    <citation type="submission" date="2025-09" db="UniProtKB">
        <authorList>
            <consortium name="Ensembl"/>
        </authorList>
    </citation>
    <scope>IDENTIFICATION</scope>
</reference>
<keyword evidence="10" id="KW-0393">Immunoglobulin domain</keyword>
<name>A0A8C3AZB2_CYCLU</name>
<keyword evidence="8" id="KW-1015">Disulfide bond</keyword>
<dbReference type="GO" id="GO:0016020">
    <property type="term" value="C:membrane"/>
    <property type="evidence" value="ECO:0007669"/>
    <property type="project" value="UniProtKB-SubCell"/>
</dbReference>
<evidence type="ECO:0000313" key="13">
    <source>
        <dbReference type="Proteomes" id="UP000694565"/>
    </source>
</evidence>
<comment type="subcellular location">
    <subcellularLocation>
        <location evidence="2">Membrane</location>
        <topology evidence="2">Single-pass membrane protein</topology>
    </subcellularLocation>
</comment>
<gene>
    <name evidence="12" type="primary">LOC117727815</name>
</gene>
<evidence type="ECO:0000256" key="4">
    <source>
        <dbReference type="ARBA" id="ARBA00022729"/>
    </source>
</evidence>
<comment type="function">
    <text evidence="1">May play a role in anteroposterior axis elongation.</text>
</comment>
<dbReference type="InterPro" id="IPR013783">
    <property type="entry name" value="Ig-like_fold"/>
</dbReference>
<dbReference type="PANTHER" id="PTHR44170">
    <property type="entry name" value="PROTEIN SIDEKICK"/>
    <property type="match status" value="1"/>
</dbReference>
<dbReference type="Proteomes" id="UP000694565">
    <property type="component" value="Unplaced"/>
</dbReference>
<evidence type="ECO:0000256" key="3">
    <source>
        <dbReference type="ARBA" id="ARBA00022692"/>
    </source>
</evidence>
<evidence type="ECO:0000256" key="8">
    <source>
        <dbReference type="ARBA" id="ARBA00023157"/>
    </source>
</evidence>
<dbReference type="InterPro" id="IPR036179">
    <property type="entry name" value="Ig-like_dom_sf"/>
</dbReference>
<dbReference type="Gene3D" id="2.60.40.10">
    <property type="entry name" value="Immunoglobulins"/>
    <property type="match status" value="4"/>
</dbReference>
<dbReference type="PANTHER" id="PTHR44170:SF47">
    <property type="entry name" value="PROTOGENIN"/>
    <property type="match status" value="1"/>
</dbReference>
<evidence type="ECO:0000313" key="12">
    <source>
        <dbReference type="Ensembl" id="ENSCLMP00005048897.1"/>
    </source>
</evidence>
<dbReference type="InterPro" id="IPR013098">
    <property type="entry name" value="Ig_I-set"/>
</dbReference>
<evidence type="ECO:0000256" key="5">
    <source>
        <dbReference type="ARBA" id="ARBA00022737"/>
    </source>
</evidence>
<evidence type="ECO:0000256" key="9">
    <source>
        <dbReference type="ARBA" id="ARBA00023180"/>
    </source>
</evidence>
<reference evidence="12" key="1">
    <citation type="submission" date="2025-08" db="UniProtKB">
        <authorList>
            <consortium name="Ensembl"/>
        </authorList>
    </citation>
    <scope>IDENTIFICATION</scope>
</reference>